<comment type="caution">
    <text evidence="1">The sequence shown here is derived from an EMBL/GenBank/DDBJ whole genome shotgun (WGS) entry which is preliminary data.</text>
</comment>
<sequence length="83" mass="8737">MAVRAAASAAKGNRIDFADVRTVQGELIPPLRALLDKALEEPVPLESLPEGLHLHSVTIAENGIEAHFTGCSVTFRPSSSSTA</sequence>
<protein>
    <submittedName>
        <fullName evidence="1">Uncharacterized protein</fullName>
    </submittedName>
</protein>
<accession>A0ABW7U5K8</accession>
<dbReference type="Proteomes" id="UP001611339">
    <property type="component" value="Unassembled WGS sequence"/>
</dbReference>
<gene>
    <name evidence="1" type="ORF">ACH407_15220</name>
</gene>
<evidence type="ECO:0000313" key="1">
    <source>
        <dbReference type="EMBL" id="MFI1714905.1"/>
    </source>
</evidence>
<organism evidence="1 2">
    <name type="scientific">Streptomyces litmocidini</name>
    <dbReference type="NCBI Taxonomy" id="67318"/>
    <lineage>
        <taxon>Bacteria</taxon>
        <taxon>Bacillati</taxon>
        <taxon>Actinomycetota</taxon>
        <taxon>Actinomycetes</taxon>
        <taxon>Kitasatosporales</taxon>
        <taxon>Streptomycetaceae</taxon>
        <taxon>Streptomyces</taxon>
    </lineage>
</organism>
<proteinExistence type="predicted"/>
<dbReference type="RefSeq" id="WP_398709516.1">
    <property type="nucleotide sequence ID" value="NZ_JBIRUI010000006.1"/>
</dbReference>
<evidence type="ECO:0000313" key="2">
    <source>
        <dbReference type="Proteomes" id="UP001611339"/>
    </source>
</evidence>
<reference evidence="1 2" key="1">
    <citation type="submission" date="2024-10" db="EMBL/GenBank/DDBJ databases">
        <title>The Natural Products Discovery Center: Release of the First 8490 Sequenced Strains for Exploring Actinobacteria Biosynthetic Diversity.</title>
        <authorList>
            <person name="Kalkreuter E."/>
            <person name="Kautsar S.A."/>
            <person name="Yang D."/>
            <person name="Bader C.D."/>
            <person name="Teijaro C.N."/>
            <person name="Fluegel L."/>
            <person name="Davis C.M."/>
            <person name="Simpson J.R."/>
            <person name="Lauterbach L."/>
            <person name="Steele A.D."/>
            <person name="Gui C."/>
            <person name="Meng S."/>
            <person name="Li G."/>
            <person name="Viehrig K."/>
            <person name="Ye F."/>
            <person name="Su P."/>
            <person name="Kiefer A.F."/>
            <person name="Nichols A."/>
            <person name="Cepeda A.J."/>
            <person name="Yan W."/>
            <person name="Fan B."/>
            <person name="Jiang Y."/>
            <person name="Adhikari A."/>
            <person name="Zheng C.-J."/>
            <person name="Schuster L."/>
            <person name="Cowan T.M."/>
            <person name="Smanski M.J."/>
            <person name="Chevrette M.G."/>
            <person name="De Carvalho L.P.S."/>
            <person name="Shen B."/>
        </authorList>
    </citation>
    <scope>NUCLEOTIDE SEQUENCE [LARGE SCALE GENOMIC DNA]</scope>
    <source>
        <strain evidence="1 2">NPDC020602</strain>
    </source>
</reference>
<keyword evidence="2" id="KW-1185">Reference proteome</keyword>
<name>A0ABW7U5K8_9ACTN</name>
<dbReference type="EMBL" id="JBIRUI010000006">
    <property type="protein sequence ID" value="MFI1714905.1"/>
    <property type="molecule type" value="Genomic_DNA"/>
</dbReference>